<dbReference type="RefSeq" id="WP_063704079.1">
    <property type="nucleotide sequence ID" value="NZ_LUUB01000079.1"/>
</dbReference>
<dbReference type="OrthoDB" id="1158171at2"/>
<evidence type="ECO:0000259" key="1">
    <source>
        <dbReference type="Pfam" id="PF03088"/>
    </source>
</evidence>
<dbReference type="EMBL" id="LUUB01000079">
    <property type="protein sequence ID" value="OAF05762.1"/>
    <property type="molecule type" value="Genomic_DNA"/>
</dbReference>
<sequence length="343" mass="37504">MIADRRTFILDFTETTKVRMMTASYDFLGFVEGAWNPEDLVALPGTPWIIVSAMRSARHPGRLFKADRTRPSAVSELRWDAAPEQGQLGPDVFNPHGIAARQLAAGTFEMLVVDHGGGEAIDRLLLELRDEGPVVVEAERLVQPSGTSANAVAHMQDGGFVMTSMFDPGDTDTLLRFARGEKTGQVWRWSRSRGWNRFGELQMSGANGIAVSSDGRSVLVCEWAARRVWRLDEHGRPIASVGTDFLPDNLRWTTDGRLLLAGQLDRPERVFGCEARGERCPLAFKVVRLDPVSLEIEPLIAMDDASATATGFGGATGALMVDELIWVGSFTGMRIGVFGPVST</sequence>
<dbReference type="InterPro" id="IPR011042">
    <property type="entry name" value="6-blade_b-propeller_TolB-like"/>
</dbReference>
<name>A0A176YGJ7_9BRAD</name>
<dbReference type="AlphaFoldDB" id="A0A176YGJ7"/>
<keyword evidence="3" id="KW-1185">Reference proteome</keyword>
<dbReference type="Pfam" id="PF03088">
    <property type="entry name" value="Str_synth"/>
    <property type="match status" value="1"/>
</dbReference>
<dbReference type="Gene3D" id="2.120.10.30">
    <property type="entry name" value="TolB, C-terminal domain"/>
    <property type="match status" value="1"/>
</dbReference>
<dbReference type="Proteomes" id="UP000076959">
    <property type="component" value="Unassembled WGS sequence"/>
</dbReference>
<dbReference type="InterPro" id="IPR018119">
    <property type="entry name" value="Strictosidine_synth_cons-reg"/>
</dbReference>
<organism evidence="2 3">
    <name type="scientific">Bradyrhizobium centrolobii</name>
    <dbReference type="NCBI Taxonomy" id="1505087"/>
    <lineage>
        <taxon>Bacteria</taxon>
        <taxon>Pseudomonadati</taxon>
        <taxon>Pseudomonadota</taxon>
        <taxon>Alphaproteobacteria</taxon>
        <taxon>Hyphomicrobiales</taxon>
        <taxon>Nitrobacteraceae</taxon>
        <taxon>Bradyrhizobium</taxon>
    </lineage>
</organism>
<dbReference type="SUPFAM" id="SSF63829">
    <property type="entry name" value="Calcium-dependent phosphotriesterase"/>
    <property type="match status" value="1"/>
</dbReference>
<protein>
    <recommendedName>
        <fullName evidence="1">Strictosidine synthase conserved region domain-containing protein</fullName>
    </recommendedName>
</protein>
<accession>A0A176YGJ7</accession>
<comment type="caution">
    <text evidence="2">The sequence shown here is derived from an EMBL/GenBank/DDBJ whole genome shotgun (WGS) entry which is preliminary data.</text>
</comment>
<reference evidence="2 3" key="1">
    <citation type="submission" date="2016-03" db="EMBL/GenBank/DDBJ databases">
        <title>Draft Genome Sequence of the Strain BR 10245 (Bradyrhizobium sp.) isolated from nodules of Centrolobium paraense.</title>
        <authorList>
            <person name="Simoes-Araujo J.L.Sr."/>
            <person name="Barauna A.C."/>
            <person name="Silva K."/>
            <person name="Zilli J.E."/>
        </authorList>
    </citation>
    <scope>NUCLEOTIDE SEQUENCE [LARGE SCALE GENOMIC DNA]</scope>
    <source>
        <strain evidence="2 3">BR 10245</strain>
    </source>
</reference>
<proteinExistence type="predicted"/>
<evidence type="ECO:0000313" key="2">
    <source>
        <dbReference type="EMBL" id="OAF05762.1"/>
    </source>
</evidence>
<evidence type="ECO:0000313" key="3">
    <source>
        <dbReference type="Proteomes" id="UP000076959"/>
    </source>
</evidence>
<dbReference type="STRING" id="1505087.AYJ54_02390"/>
<feature type="domain" description="Strictosidine synthase conserved region" evidence="1">
    <location>
        <begin position="171"/>
        <end position="230"/>
    </location>
</feature>
<gene>
    <name evidence="2" type="ORF">AYJ54_02390</name>
</gene>